<dbReference type="OrthoDB" id="3687959at2"/>
<feature type="domain" description="HTH cro/C1-type" evidence="1">
    <location>
        <begin position="17"/>
        <end position="71"/>
    </location>
</feature>
<sequence length="280" mass="30954">MAKQQASVSTRHIGLELERHRHAAGMNLEQVGKKLGLSAATMSRTENGKRAPSSEEVASILTVLGVTGSERERLIEQARSDHSSGLLTTDLNAQSRTYQGLERTATSITNFELVLVPGLAQTVDYAHAVISTLQFHESDSEIEARVARRISRQAIFTRKQLPELNFIVTEVGLRLPIGGPRVMTSQVRHLVDLSERPQINIRIVPAGVAAHPGLTGSFALMSFSDSVIVCVESRTCGMFLDDPRQVEFHKLTAEKLLEIALDEQESRRLMLSIARDHDRE</sequence>
<dbReference type="AlphaFoldDB" id="A0A5B2WVR8"/>
<dbReference type="SUPFAM" id="SSF47413">
    <property type="entry name" value="lambda repressor-like DNA-binding domains"/>
    <property type="match status" value="1"/>
</dbReference>
<dbReference type="PROSITE" id="PS50943">
    <property type="entry name" value="HTH_CROC1"/>
    <property type="match status" value="1"/>
</dbReference>
<dbReference type="Proteomes" id="UP000323454">
    <property type="component" value="Unassembled WGS sequence"/>
</dbReference>
<proteinExistence type="predicted"/>
<dbReference type="RefSeq" id="WP_149853148.1">
    <property type="nucleotide sequence ID" value="NZ_VUOB01000059.1"/>
</dbReference>
<evidence type="ECO:0000313" key="2">
    <source>
        <dbReference type="EMBL" id="KAA2254960.1"/>
    </source>
</evidence>
<dbReference type="Gene3D" id="1.10.260.40">
    <property type="entry name" value="lambda repressor-like DNA-binding domains"/>
    <property type="match status" value="1"/>
</dbReference>
<dbReference type="EMBL" id="VUOB01000059">
    <property type="protein sequence ID" value="KAA2254960.1"/>
    <property type="molecule type" value="Genomic_DNA"/>
</dbReference>
<evidence type="ECO:0000259" key="1">
    <source>
        <dbReference type="PROSITE" id="PS50943"/>
    </source>
</evidence>
<dbReference type="InterPro" id="IPR010982">
    <property type="entry name" value="Lambda_DNA-bd_dom_sf"/>
</dbReference>
<evidence type="ECO:0000313" key="3">
    <source>
        <dbReference type="Proteomes" id="UP000323454"/>
    </source>
</evidence>
<gene>
    <name evidence="2" type="ORF">F0L68_29765</name>
</gene>
<dbReference type="InterPro" id="IPR001387">
    <property type="entry name" value="Cro/C1-type_HTH"/>
</dbReference>
<reference evidence="2 3" key="2">
    <citation type="submission" date="2019-09" db="EMBL/GenBank/DDBJ databases">
        <authorList>
            <person name="Jin C."/>
        </authorList>
    </citation>
    <scope>NUCLEOTIDE SEQUENCE [LARGE SCALE GENOMIC DNA]</scope>
    <source>
        <strain evidence="2 3">AN110305</strain>
    </source>
</reference>
<organism evidence="2 3">
    <name type="scientific">Solihabitans fulvus</name>
    <dbReference type="NCBI Taxonomy" id="1892852"/>
    <lineage>
        <taxon>Bacteria</taxon>
        <taxon>Bacillati</taxon>
        <taxon>Actinomycetota</taxon>
        <taxon>Actinomycetes</taxon>
        <taxon>Pseudonocardiales</taxon>
        <taxon>Pseudonocardiaceae</taxon>
        <taxon>Solihabitans</taxon>
    </lineage>
</organism>
<accession>A0A5B2WVR8</accession>
<dbReference type="InterPro" id="IPR043917">
    <property type="entry name" value="DUF5753"/>
</dbReference>
<dbReference type="Pfam" id="PF19054">
    <property type="entry name" value="DUF5753"/>
    <property type="match status" value="1"/>
</dbReference>
<dbReference type="Pfam" id="PF13560">
    <property type="entry name" value="HTH_31"/>
    <property type="match status" value="1"/>
</dbReference>
<comment type="caution">
    <text evidence="2">The sequence shown here is derived from an EMBL/GenBank/DDBJ whole genome shotgun (WGS) entry which is preliminary data.</text>
</comment>
<reference evidence="2 3" key="1">
    <citation type="submission" date="2019-09" db="EMBL/GenBank/DDBJ databases">
        <title>Goodfellowia gen. nov., a new genus of the Pseudonocardineae related to Actinoalloteichus, containing Goodfellowia coeruleoviolacea gen. nov., comb. nov. gen. nov., comb. nov.</title>
        <authorList>
            <person name="Labeda D."/>
        </authorList>
    </citation>
    <scope>NUCLEOTIDE SEQUENCE [LARGE SCALE GENOMIC DNA]</scope>
    <source>
        <strain evidence="2 3">AN110305</strain>
    </source>
</reference>
<name>A0A5B2WVR8_9PSEU</name>
<protein>
    <submittedName>
        <fullName evidence="2">Helix-turn-helix domain-containing protein</fullName>
    </submittedName>
</protein>
<dbReference type="SMART" id="SM00530">
    <property type="entry name" value="HTH_XRE"/>
    <property type="match status" value="1"/>
</dbReference>
<dbReference type="GO" id="GO:0003677">
    <property type="term" value="F:DNA binding"/>
    <property type="evidence" value="ECO:0007669"/>
    <property type="project" value="InterPro"/>
</dbReference>
<dbReference type="CDD" id="cd00093">
    <property type="entry name" value="HTH_XRE"/>
    <property type="match status" value="1"/>
</dbReference>
<keyword evidence="3" id="KW-1185">Reference proteome</keyword>